<dbReference type="PATRIC" id="fig|1122247.3.peg.2099"/>
<protein>
    <submittedName>
        <fullName evidence="1">Uncharacterized protein</fullName>
    </submittedName>
</protein>
<comment type="caution">
    <text evidence="1">The sequence shown here is derived from an EMBL/GenBank/DDBJ whole genome shotgun (WGS) entry which is preliminary data.</text>
</comment>
<gene>
    <name evidence="1" type="ORF">C731_2180</name>
</gene>
<keyword evidence="2" id="KW-1185">Reference proteome</keyword>
<name>K5BFE5_MYCHD</name>
<evidence type="ECO:0000313" key="1">
    <source>
        <dbReference type="EMBL" id="EKF23812.1"/>
    </source>
</evidence>
<dbReference type="Proteomes" id="UP000006265">
    <property type="component" value="Unassembled WGS sequence"/>
</dbReference>
<dbReference type="RefSeq" id="WP_005627416.1">
    <property type="nucleotide sequence ID" value="NZ_AMRA01000054.1"/>
</dbReference>
<reference evidence="1 2" key="1">
    <citation type="journal article" date="2012" name="J. Bacteriol.">
        <title>Genome sequence of Mycobacterium hassiacum DSM 44199, a rare source of heat-stable mycobacterial proteins.</title>
        <authorList>
            <person name="Tiago I."/>
            <person name="Maranha A."/>
            <person name="Mendes V."/>
            <person name="Alarico S."/>
            <person name="Moynihan P.J."/>
            <person name="Clarke A.J."/>
            <person name="Macedo-Ribeiro S."/>
            <person name="Pereira P.J."/>
            <person name="Empadinhas N."/>
        </authorList>
    </citation>
    <scope>NUCLEOTIDE SEQUENCE [LARGE SCALE GENOMIC DNA]</scope>
    <source>
        <strain evidence="2">DSM 44199 / CIP 105218 / JCM 12690 / 3849</strain>
    </source>
</reference>
<sequence length="219" mass="23436">MVAPHPAPLVTDAGTALSELAATPVRVVDYDSPDATGRMVRLSGSGSDDLTAELDGAVRWLGVAPDEVLLTALCRTIGRTLGEGVVRVDVASQRGSMLDGVPLVCATSERADITELLHRVHRALADYPASAAHAPATGVVQVYLNYLGEVPETAVPVPVQDSPPGLGHVLELRVYRTADGVHVDWWYDADRYEPYTVEELADQFVLALYEVTSDALPPR</sequence>
<proteinExistence type="predicted"/>
<dbReference type="eggNOG" id="COG1020">
    <property type="taxonomic scope" value="Bacteria"/>
</dbReference>
<dbReference type="EMBL" id="AMRA01000054">
    <property type="protein sequence ID" value="EKF23812.1"/>
    <property type="molecule type" value="Genomic_DNA"/>
</dbReference>
<dbReference type="SUPFAM" id="SSF52777">
    <property type="entry name" value="CoA-dependent acyltransferases"/>
    <property type="match status" value="1"/>
</dbReference>
<accession>K5BFE5</accession>
<dbReference type="OrthoDB" id="4710915at2"/>
<dbReference type="Gene3D" id="3.30.559.30">
    <property type="entry name" value="Nonribosomal peptide synthetase, condensation domain"/>
    <property type="match status" value="1"/>
</dbReference>
<organism evidence="1 2">
    <name type="scientific">Mycolicibacterium hassiacum (strain DSM 44199 / CIP 105218 / JCM 12690 / 3849)</name>
    <name type="common">Mycobacterium hassiacum</name>
    <dbReference type="NCBI Taxonomy" id="1122247"/>
    <lineage>
        <taxon>Bacteria</taxon>
        <taxon>Bacillati</taxon>
        <taxon>Actinomycetota</taxon>
        <taxon>Actinomycetes</taxon>
        <taxon>Mycobacteriales</taxon>
        <taxon>Mycobacteriaceae</taxon>
        <taxon>Mycolicibacterium</taxon>
    </lineage>
</organism>
<dbReference type="STRING" id="1122247.GCA_000379865_00192"/>
<evidence type="ECO:0000313" key="2">
    <source>
        <dbReference type="Proteomes" id="UP000006265"/>
    </source>
</evidence>
<dbReference type="AlphaFoldDB" id="K5BFE5"/>